<name>A0A1G9QN28_9PROT</name>
<dbReference type="RefSeq" id="WP_091768384.1">
    <property type="nucleotide sequence ID" value="NZ_FNHG01000005.1"/>
</dbReference>
<feature type="signal peptide" evidence="1">
    <location>
        <begin position="1"/>
        <end position="24"/>
    </location>
</feature>
<gene>
    <name evidence="2" type="ORF">SAMN04488568_10567</name>
</gene>
<accession>A0A1G9QN28</accession>
<reference evidence="2 3" key="1">
    <citation type="submission" date="2016-10" db="EMBL/GenBank/DDBJ databases">
        <authorList>
            <person name="de Groot N.N."/>
        </authorList>
    </citation>
    <scope>NUCLEOTIDE SEQUENCE [LARGE SCALE GENOMIC DNA]</scope>
    <source>
        <strain evidence="2 3">DSM 16077</strain>
    </source>
</reference>
<dbReference type="AlphaFoldDB" id="A0A1G9QN28"/>
<protein>
    <submittedName>
        <fullName evidence="2">Uncharacterized protein</fullName>
    </submittedName>
</protein>
<keyword evidence="3" id="KW-1185">Reference proteome</keyword>
<feature type="chain" id="PRO_5011575140" evidence="1">
    <location>
        <begin position="25"/>
        <end position="79"/>
    </location>
</feature>
<dbReference type="Proteomes" id="UP000199759">
    <property type="component" value="Unassembled WGS sequence"/>
</dbReference>
<evidence type="ECO:0000313" key="2">
    <source>
        <dbReference type="EMBL" id="SDM11705.1"/>
    </source>
</evidence>
<evidence type="ECO:0000256" key="1">
    <source>
        <dbReference type="SAM" id="SignalP"/>
    </source>
</evidence>
<sequence>MIVKPFLISLALAALASAPVAVPAAAGIPVALAVGPIAVTYDRENALDLDLDIACLSTECPIIELRYGANGQETLRIGL</sequence>
<organism evidence="2 3">
    <name type="scientific">Maricaulis salignorans</name>
    <dbReference type="NCBI Taxonomy" id="144026"/>
    <lineage>
        <taxon>Bacteria</taxon>
        <taxon>Pseudomonadati</taxon>
        <taxon>Pseudomonadota</taxon>
        <taxon>Alphaproteobacteria</taxon>
        <taxon>Maricaulales</taxon>
        <taxon>Maricaulaceae</taxon>
        <taxon>Maricaulis</taxon>
    </lineage>
</organism>
<proteinExistence type="predicted"/>
<keyword evidence="1" id="KW-0732">Signal</keyword>
<dbReference type="EMBL" id="FNHG01000005">
    <property type="protein sequence ID" value="SDM11705.1"/>
    <property type="molecule type" value="Genomic_DNA"/>
</dbReference>
<evidence type="ECO:0000313" key="3">
    <source>
        <dbReference type="Proteomes" id="UP000199759"/>
    </source>
</evidence>